<feature type="compositionally biased region" description="Basic and acidic residues" evidence="1">
    <location>
        <begin position="68"/>
        <end position="88"/>
    </location>
</feature>
<protein>
    <submittedName>
        <fullName evidence="2">Uncharacterized protein</fullName>
    </submittedName>
</protein>
<reference evidence="2 3" key="1">
    <citation type="journal article" name="Sci. Rep.">
        <title>Telomere-to-telomere assembled and centromere annotated genomes of the two main subspecies of the button mushroom Agaricus bisporus reveal especially polymorphic chromosome ends.</title>
        <authorList>
            <person name="Sonnenberg A.S.M."/>
            <person name="Sedaghat-Telgerd N."/>
            <person name="Lavrijssen B."/>
            <person name="Ohm R.A."/>
            <person name="Hendrickx P.M."/>
            <person name="Scholtmeijer K."/>
            <person name="Baars J.J.P."/>
            <person name="van Peer A."/>
        </authorList>
    </citation>
    <scope>NUCLEOTIDE SEQUENCE [LARGE SCALE GENOMIC DNA]</scope>
    <source>
        <strain evidence="2 3">H119_p4</strain>
    </source>
</reference>
<dbReference type="AlphaFoldDB" id="A0A8H7KIH9"/>
<feature type="region of interest" description="Disordered" evidence="1">
    <location>
        <begin position="68"/>
        <end position="110"/>
    </location>
</feature>
<feature type="compositionally biased region" description="Basic and acidic residues" evidence="1">
    <location>
        <begin position="95"/>
        <end position="106"/>
    </location>
</feature>
<name>A0A8H7KIH9_AGABI</name>
<evidence type="ECO:0000313" key="3">
    <source>
        <dbReference type="Proteomes" id="UP000629468"/>
    </source>
</evidence>
<proteinExistence type="predicted"/>
<evidence type="ECO:0000313" key="2">
    <source>
        <dbReference type="EMBL" id="KAF7777924.1"/>
    </source>
</evidence>
<organism evidence="2 3">
    <name type="scientific">Agaricus bisporus var. burnettii</name>
    <dbReference type="NCBI Taxonomy" id="192524"/>
    <lineage>
        <taxon>Eukaryota</taxon>
        <taxon>Fungi</taxon>
        <taxon>Dikarya</taxon>
        <taxon>Basidiomycota</taxon>
        <taxon>Agaricomycotina</taxon>
        <taxon>Agaricomycetes</taxon>
        <taxon>Agaricomycetidae</taxon>
        <taxon>Agaricales</taxon>
        <taxon>Agaricineae</taxon>
        <taxon>Agaricaceae</taxon>
        <taxon>Agaricus</taxon>
    </lineage>
</organism>
<evidence type="ECO:0000256" key="1">
    <source>
        <dbReference type="SAM" id="MobiDB-lite"/>
    </source>
</evidence>
<dbReference type="EMBL" id="JABXXO010000005">
    <property type="protein sequence ID" value="KAF7777924.1"/>
    <property type="molecule type" value="Genomic_DNA"/>
</dbReference>
<comment type="caution">
    <text evidence="2">The sequence shown here is derived from an EMBL/GenBank/DDBJ whole genome shotgun (WGS) entry which is preliminary data.</text>
</comment>
<sequence>MQVQHIVDRFVIDLFGESDGQSSKFTLPSSSSSSPSTIFSIQRTIPSVSPTGFFIRFYKRLEKRSRVDYEHSREKENGGRKRWSERSRKSMTWRGKREEEATHDEGIPQFSPVLSEGARRETFTTERFETKQPLLSGGRHHHSHGNLCPAATTASQFSIVPPPSSTTTAASRSLITYQPDNLTTSTQICFNRNYEHVR</sequence>
<dbReference type="Proteomes" id="UP000629468">
    <property type="component" value="Unassembled WGS sequence"/>
</dbReference>
<gene>
    <name evidence="2" type="ORF">Agabi119p4_3996</name>
</gene>
<accession>A0A8H7KIH9</accession>